<dbReference type="GeneID" id="37028298"/>
<keyword evidence="3" id="KW-1185">Reference proteome</keyword>
<dbReference type="Proteomes" id="UP000245884">
    <property type="component" value="Unassembled WGS sequence"/>
</dbReference>
<accession>A0A316UQ60</accession>
<gene>
    <name evidence="2" type="ORF">BDZ90DRAFT_233014</name>
</gene>
<feature type="domain" description="Methyltransferase type 11" evidence="1">
    <location>
        <begin position="12"/>
        <end position="59"/>
    </location>
</feature>
<dbReference type="Gene3D" id="3.40.50.150">
    <property type="entry name" value="Vaccinia Virus protein VP39"/>
    <property type="match status" value="1"/>
</dbReference>
<dbReference type="GO" id="GO:0008757">
    <property type="term" value="F:S-adenosylmethionine-dependent methyltransferase activity"/>
    <property type="evidence" value="ECO:0007669"/>
    <property type="project" value="InterPro"/>
</dbReference>
<dbReference type="SUPFAM" id="SSF53335">
    <property type="entry name" value="S-adenosyl-L-methionine-dependent methyltransferases"/>
    <property type="match status" value="1"/>
</dbReference>
<dbReference type="RefSeq" id="XP_025361540.1">
    <property type="nucleotide sequence ID" value="XM_025506475.1"/>
</dbReference>
<evidence type="ECO:0000259" key="1">
    <source>
        <dbReference type="Pfam" id="PF08241"/>
    </source>
</evidence>
<protein>
    <recommendedName>
        <fullName evidence="1">Methyltransferase type 11 domain-containing protein</fullName>
    </recommendedName>
</protein>
<proteinExistence type="predicted"/>
<dbReference type="InterPro" id="IPR013216">
    <property type="entry name" value="Methyltransf_11"/>
</dbReference>
<sequence>MGKAHTQADLIVKSLPQATGLPDASYDIICMLYGPHCLPDPNVGLNEMHRLLTPRGLLVASSPYDLTVWDVVAEAHAATLEHREGGAPAEYRGQHVIKTTGMLKPWVSLEAVKERVHEELGWKKANVETQQVMTVVPDYEELVS</sequence>
<evidence type="ECO:0000313" key="3">
    <source>
        <dbReference type="Proteomes" id="UP000245884"/>
    </source>
</evidence>
<dbReference type="EMBL" id="KZ819670">
    <property type="protein sequence ID" value="PWN26928.1"/>
    <property type="molecule type" value="Genomic_DNA"/>
</dbReference>
<evidence type="ECO:0000313" key="2">
    <source>
        <dbReference type="EMBL" id="PWN26928.1"/>
    </source>
</evidence>
<name>A0A316UQ60_9BASI</name>
<dbReference type="Pfam" id="PF08241">
    <property type="entry name" value="Methyltransf_11"/>
    <property type="match status" value="1"/>
</dbReference>
<organism evidence="2 3">
    <name type="scientific">Jaminaea rosea</name>
    <dbReference type="NCBI Taxonomy" id="1569628"/>
    <lineage>
        <taxon>Eukaryota</taxon>
        <taxon>Fungi</taxon>
        <taxon>Dikarya</taxon>
        <taxon>Basidiomycota</taxon>
        <taxon>Ustilaginomycotina</taxon>
        <taxon>Exobasidiomycetes</taxon>
        <taxon>Microstromatales</taxon>
        <taxon>Microstromatales incertae sedis</taxon>
        <taxon>Jaminaea</taxon>
    </lineage>
</organism>
<dbReference type="AlphaFoldDB" id="A0A316UQ60"/>
<reference evidence="2 3" key="1">
    <citation type="journal article" date="2018" name="Mol. Biol. Evol.">
        <title>Broad Genomic Sampling Reveals a Smut Pathogenic Ancestry of the Fungal Clade Ustilaginomycotina.</title>
        <authorList>
            <person name="Kijpornyongpan T."/>
            <person name="Mondo S.J."/>
            <person name="Barry K."/>
            <person name="Sandor L."/>
            <person name="Lee J."/>
            <person name="Lipzen A."/>
            <person name="Pangilinan J."/>
            <person name="LaButti K."/>
            <person name="Hainaut M."/>
            <person name="Henrissat B."/>
            <person name="Grigoriev I.V."/>
            <person name="Spatafora J.W."/>
            <person name="Aime M.C."/>
        </authorList>
    </citation>
    <scope>NUCLEOTIDE SEQUENCE [LARGE SCALE GENOMIC DNA]</scope>
    <source>
        <strain evidence="2 3">MCA 5214</strain>
    </source>
</reference>
<dbReference type="InterPro" id="IPR029063">
    <property type="entry name" value="SAM-dependent_MTases_sf"/>
</dbReference>